<keyword evidence="2 5" id="KW-0812">Transmembrane</keyword>
<dbReference type="GO" id="GO:0055085">
    <property type="term" value="P:transmembrane transport"/>
    <property type="evidence" value="ECO:0007669"/>
    <property type="project" value="InterPro"/>
</dbReference>
<keyword evidence="4 5" id="KW-0472">Membrane</keyword>
<dbReference type="PROSITE" id="PS50928">
    <property type="entry name" value="ABC_TM1"/>
    <property type="match status" value="1"/>
</dbReference>
<evidence type="ECO:0000256" key="5">
    <source>
        <dbReference type="RuleBase" id="RU363032"/>
    </source>
</evidence>
<dbReference type="AlphaFoldDB" id="A0A1M4XW87"/>
<feature type="transmembrane region" description="Helical" evidence="5">
    <location>
        <begin position="296"/>
        <end position="320"/>
    </location>
</feature>
<accession>A0A1M4XW87</accession>
<name>A0A1M4XW87_9THEO</name>
<feature type="transmembrane region" description="Helical" evidence="5">
    <location>
        <begin position="143"/>
        <end position="166"/>
    </location>
</feature>
<dbReference type="Gene3D" id="1.10.3720.10">
    <property type="entry name" value="MetI-like"/>
    <property type="match status" value="1"/>
</dbReference>
<evidence type="ECO:0000256" key="2">
    <source>
        <dbReference type="ARBA" id="ARBA00022692"/>
    </source>
</evidence>
<dbReference type="OrthoDB" id="9769919at2"/>
<gene>
    <name evidence="7" type="ORF">SAMN02746089_01089</name>
</gene>
<dbReference type="CDD" id="cd06261">
    <property type="entry name" value="TM_PBP2"/>
    <property type="match status" value="1"/>
</dbReference>
<evidence type="ECO:0000313" key="7">
    <source>
        <dbReference type="EMBL" id="SHE97690.1"/>
    </source>
</evidence>
<dbReference type="GO" id="GO:0005886">
    <property type="term" value="C:plasma membrane"/>
    <property type="evidence" value="ECO:0007669"/>
    <property type="project" value="UniProtKB-SubCell"/>
</dbReference>
<dbReference type="InterPro" id="IPR035906">
    <property type="entry name" value="MetI-like_sf"/>
</dbReference>
<evidence type="ECO:0000313" key="8">
    <source>
        <dbReference type="Proteomes" id="UP000184088"/>
    </source>
</evidence>
<evidence type="ECO:0000256" key="4">
    <source>
        <dbReference type="ARBA" id="ARBA00023136"/>
    </source>
</evidence>
<sequence>MRIQVLVKRVIIALITIFFAITFTFTLIHMMPGDAIKQWAVELAQSRGITYQQAYEQVKLMINYDPNEPLNKQYIRYMVGILKGNLGESMVYHMPVSKIIFGALPWTLFVLSISLLLSFFIGVWLGINMAWRRKSLLDPVVSFYAVITNAIPDYIMALLLLILLAINTNIFPQRGAYSPYVQPGFNLAFILSALYYAVLPILSYTLTQLGSWALSMRGSAISVIGEDYVNAAKARGIPHNQIMHNYIQRNAILPLVTSLAISFAMMFGGSTLVENTFGYPGIGYFFGQAVSRRDYILMQGLFLLTTITVIVANFIADLLYSSLDPRIKIEE</sequence>
<dbReference type="Pfam" id="PF00528">
    <property type="entry name" value="BPD_transp_1"/>
    <property type="match status" value="1"/>
</dbReference>
<keyword evidence="3 5" id="KW-1133">Transmembrane helix</keyword>
<dbReference type="PANTHER" id="PTHR43376">
    <property type="entry name" value="OLIGOPEPTIDE TRANSPORT SYSTEM PERMEASE PROTEIN"/>
    <property type="match status" value="1"/>
</dbReference>
<feature type="domain" description="ABC transmembrane type-1" evidence="6">
    <location>
        <begin position="104"/>
        <end position="320"/>
    </location>
</feature>
<dbReference type="SUPFAM" id="SSF161098">
    <property type="entry name" value="MetI-like"/>
    <property type="match status" value="1"/>
</dbReference>
<feature type="transmembrane region" description="Helical" evidence="5">
    <location>
        <begin position="12"/>
        <end position="31"/>
    </location>
</feature>
<dbReference type="PANTHER" id="PTHR43376:SF1">
    <property type="entry name" value="OLIGOPEPTIDE TRANSPORT SYSTEM PERMEASE PROTEIN"/>
    <property type="match status" value="1"/>
</dbReference>
<comment type="subcellular location">
    <subcellularLocation>
        <location evidence="5">Cell membrane</location>
        <topology evidence="5">Multi-pass membrane protein</topology>
    </subcellularLocation>
    <subcellularLocation>
        <location evidence="1">Membrane</location>
        <topology evidence="1">Multi-pass membrane protein</topology>
    </subcellularLocation>
</comment>
<dbReference type="RefSeq" id="WP_073342465.1">
    <property type="nucleotide sequence ID" value="NZ_FQVH01000009.1"/>
</dbReference>
<keyword evidence="8" id="KW-1185">Reference proteome</keyword>
<dbReference type="EMBL" id="FQVH01000009">
    <property type="protein sequence ID" value="SHE97690.1"/>
    <property type="molecule type" value="Genomic_DNA"/>
</dbReference>
<feature type="transmembrane region" description="Helical" evidence="5">
    <location>
        <begin position="99"/>
        <end position="131"/>
    </location>
</feature>
<reference evidence="7 8" key="1">
    <citation type="submission" date="2016-11" db="EMBL/GenBank/DDBJ databases">
        <authorList>
            <person name="Jaros S."/>
            <person name="Januszkiewicz K."/>
            <person name="Wedrychowicz H."/>
        </authorList>
    </citation>
    <scope>NUCLEOTIDE SEQUENCE [LARGE SCALE GENOMIC DNA]</scope>
    <source>
        <strain evidence="7 8">DSM 17918</strain>
    </source>
</reference>
<dbReference type="STRING" id="1121256.SAMN02746089_01089"/>
<organism evidence="7 8">
    <name type="scientific">Caldanaerobius fijiensis DSM 17918</name>
    <dbReference type="NCBI Taxonomy" id="1121256"/>
    <lineage>
        <taxon>Bacteria</taxon>
        <taxon>Bacillati</taxon>
        <taxon>Bacillota</taxon>
        <taxon>Clostridia</taxon>
        <taxon>Thermoanaerobacterales</taxon>
        <taxon>Thermoanaerobacteraceae</taxon>
        <taxon>Caldanaerobius</taxon>
    </lineage>
</organism>
<dbReference type="InterPro" id="IPR000515">
    <property type="entry name" value="MetI-like"/>
</dbReference>
<evidence type="ECO:0000256" key="1">
    <source>
        <dbReference type="ARBA" id="ARBA00004141"/>
    </source>
</evidence>
<feature type="transmembrane region" description="Helical" evidence="5">
    <location>
        <begin position="251"/>
        <end position="273"/>
    </location>
</feature>
<comment type="similarity">
    <text evidence="5">Belongs to the binding-protein-dependent transport system permease family.</text>
</comment>
<keyword evidence="5" id="KW-0813">Transport</keyword>
<evidence type="ECO:0000256" key="3">
    <source>
        <dbReference type="ARBA" id="ARBA00022989"/>
    </source>
</evidence>
<evidence type="ECO:0000259" key="6">
    <source>
        <dbReference type="PROSITE" id="PS50928"/>
    </source>
</evidence>
<feature type="transmembrane region" description="Helical" evidence="5">
    <location>
        <begin position="186"/>
        <end position="207"/>
    </location>
</feature>
<proteinExistence type="inferred from homology"/>
<protein>
    <submittedName>
        <fullName evidence="7">Peptide/nickel transport system permease protein</fullName>
    </submittedName>
</protein>
<dbReference type="Proteomes" id="UP000184088">
    <property type="component" value="Unassembled WGS sequence"/>
</dbReference>